<dbReference type="EMBL" id="JACMSC010000018">
    <property type="protein sequence ID" value="KAG6475889.1"/>
    <property type="molecule type" value="Genomic_DNA"/>
</dbReference>
<gene>
    <name evidence="2" type="ORF">ZIOFF_065119</name>
</gene>
<feature type="region of interest" description="Disordered" evidence="1">
    <location>
        <begin position="245"/>
        <end position="292"/>
    </location>
</feature>
<comment type="caution">
    <text evidence="2">The sequence shown here is derived from an EMBL/GenBank/DDBJ whole genome shotgun (WGS) entry which is preliminary data.</text>
</comment>
<sequence length="368" mass="40634">MDGRFIGTFIPGDDNGDVVNKYLNLPDSDWSSPLPPPLPPQVAPLTPLPPSPVDDFDMAILDSIDTNLFWEIDSGATLTLPAPPQAEERGKAEQMALAPFWIPVKDLDCSGCLVMRELIHSDGLIRGKTTKLSLHGGLGFFYHAVLHVYHDDGDGYSLLMEPSSYLDLSTQSLEWVKQFLVNYDIERLRESCVMLQDSLSEFCDALCVRLSDARSAGDLSRPPCTADVQREGCAENVAARHRQLRHEKARPGHRHAEGEDEEAGFEGGGQLRPPSDNRGGQGASDLPYGPQESLPAARLTWNMEIAQSLIEEEDQYDQFDGDGVQVRSLEREILNLQKELRPGTAAEAENIQAKIDRLEDEKARICGG</sequence>
<organism evidence="2 3">
    <name type="scientific">Zingiber officinale</name>
    <name type="common">Ginger</name>
    <name type="synonym">Amomum zingiber</name>
    <dbReference type="NCBI Taxonomy" id="94328"/>
    <lineage>
        <taxon>Eukaryota</taxon>
        <taxon>Viridiplantae</taxon>
        <taxon>Streptophyta</taxon>
        <taxon>Embryophyta</taxon>
        <taxon>Tracheophyta</taxon>
        <taxon>Spermatophyta</taxon>
        <taxon>Magnoliopsida</taxon>
        <taxon>Liliopsida</taxon>
        <taxon>Zingiberales</taxon>
        <taxon>Zingiberaceae</taxon>
        <taxon>Zingiber</taxon>
    </lineage>
</organism>
<protein>
    <submittedName>
        <fullName evidence="2">Uncharacterized protein</fullName>
    </submittedName>
</protein>
<evidence type="ECO:0000313" key="2">
    <source>
        <dbReference type="EMBL" id="KAG6475889.1"/>
    </source>
</evidence>
<accession>A0A8J5K6Z7</accession>
<evidence type="ECO:0000313" key="3">
    <source>
        <dbReference type="Proteomes" id="UP000734854"/>
    </source>
</evidence>
<dbReference type="Proteomes" id="UP000734854">
    <property type="component" value="Unassembled WGS sequence"/>
</dbReference>
<dbReference type="AlphaFoldDB" id="A0A8J5K6Z7"/>
<name>A0A8J5K6Z7_ZINOF</name>
<reference evidence="2 3" key="1">
    <citation type="submission" date="2020-08" db="EMBL/GenBank/DDBJ databases">
        <title>Plant Genome Project.</title>
        <authorList>
            <person name="Zhang R.-G."/>
        </authorList>
    </citation>
    <scope>NUCLEOTIDE SEQUENCE [LARGE SCALE GENOMIC DNA]</scope>
    <source>
        <tissue evidence="2">Rhizome</tissue>
    </source>
</reference>
<proteinExistence type="predicted"/>
<keyword evidence="3" id="KW-1185">Reference proteome</keyword>
<evidence type="ECO:0000256" key="1">
    <source>
        <dbReference type="SAM" id="MobiDB-lite"/>
    </source>
</evidence>